<evidence type="ECO:0000256" key="1">
    <source>
        <dbReference type="SAM" id="MobiDB-lite"/>
    </source>
</evidence>
<dbReference type="PANTHER" id="PTHR11439">
    <property type="entry name" value="GAG-POL-RELATED RETROTRANSPOSON"/>
    <property type="match status" value="1"/>
</dbReference>
<dbReference type="SUPFAM" id="SSF56672">
    <property type="entry name" value="DNA/RNA polymerases"/>
    <property type="match status" value="1"/>
</dbReference>
<evidence type="ECO:0000313" key="4">
    <source>
        <dbReference type="Proteomes" id="UP000321947"/>
    </source>
</evidence>
<dbReference type="Pfam" id="PF07727">
    <property type="entry name" value="RVT_2"/>
    <property type="match status" value="2"/>
</dbReference>
<comment type="caution">
    <text evidence="3">The sequence shown here is derived from an EMBL/GenBank/DDBJ whole genome shotgun (WGS) entry which is preliminary data.</text>
</comment>
<dbReference type="PANTHER" id="PTHR11439:SF509">
    <property type="entry name" value="RNA-DIRECTED DNA POLYMERASE"/>
    <property type="match status" value="1"/>
</dbReference>
<name>A0A5D3DZV4_CUCMM</name>
<organism evidence="3 4">
    <name type="scientific">Cucumis melo var. makuwa</name>
    <name type="common">Oriental melon</name>
    <dbReference type="NCBI Taxonomy" id="1194695"/>
    <lineage>
        <taxon>Eukaryota</taxon>
        <taxon>Viridiplantae</taxon>
        <taxon>Streptophyta</taxon>
        <taxon>Embryophyta</taxon>
        <taxon>Tracheophyta</taxon>
        <taxon>Spermatophyta</taxon>
        <taxon>Magnoliopsida</taxon>
        <taxon>eudicotyledons</taxon>
        <taxon>Gunneridae</taxon>
        <taxon>Pentapetalae</taxon>
        <taxon>rosids</taxon>
        <taxon>fabids</taxon>
        <taxon>Cucurbitales</taxon>
        <taxon>Cucurbitaceae</taxon>
        <taxon>Benincaseae</taxon>
        <taxon>Cucumis</taxon>
    </lineage>
</organism>
<evidence type="ECO:0000259" key="2">
    <source>
        <dbReference type="Pfam" id="PF07727"/>
    </source>
</evidence>
<sequence>MSNEKDETVRYDAIAIFSKDKDIVGDIHSCIQGEPEVRHHEENSPNVGNIGRTGLPKCDAKSEQGLFLENNRVYRVFNNRTETVMETINVVVKDSECAMKQIGDEESETPMEAEVEGTMSIPSSHVQKNHPSSSIIAIEPTSVEAALKDEFWIYAMEEELLQFNRCVTRKKARLVAQGYAQIEGIDSDETFAPVARLEAIRLVLGISCIHKFELYQMYVKSAFLNGYLHEKVHVAQLKGFVDSEFPQHVYKLNKALYGLKQVPRACGGLIVAQIYVDDIIFGGFPKALVDNFIDIMKSEFEMSMVGELSYFLGLQIKQRSDDIFISQEKYAKNIVKKFGLDQSQHKRTPAATHVKITKDINGRAVDHKLYRSMIGSLLYLMTSRLDIVYAIGICARFQSDPHTTHLTTVKRIINKSTSGGCFFFGNNLISWFSEKQNCLSLSTAEAEYIAAGSGCTQLIWMKNMLHE</sequence>
<dbReference type="InterPro" id="IPR013103">
    <property type="entry name" value="RVT_2"/>
</dbReference>
<dbReference type="EMBL" id="SSTD01001877">
    <property type="protein sequence ID" value="TYK28988.1"/>
    <property type="molecule type" value="Genomic_DNA"/>
</dbReference>
<reference evidence="3 4" key="1">
    <citation type="submission" date="2019-08" db="EMBL/GenBank/DDBJ databases">
        <title>Draft genome sequences of two oriental melons (Cucumis melo L. var makuwa).</title>
        <authorList>
            <person name="Kwon S.-Y."/>
        </authorList>
    </citation>
    <scope>NUCLEOTIDE SEQUENCE [LARGE SCALE GENOMIC DNA]</scope>
    <source>
        <strain evidence="4">cv. Chang Bougi</strain>
        <tissue evidence="3">Leaf</tissue>
    </source>
</reference>
<dbReference type="InterPro" id="IPR043502">
    <property type="entry name" value="DNA/RNA_pol_sf"/>
</dbReference>
<proteinExistence type="predicted"/>
<evidence type="ECO:0000313" key="3">
    <source>
        <dbReference type="EMBL" id="TYK28988.1"/>
    </source>
</evidence>
<feature type="domain" description="Reverse transcriptase Ty1/copia-type" evidence="2">
    <location>
        <begin position="270"/>
        <end position="350"/>
    </location>
</feature>
<feature type="domain" description="Reverse transcriptase Ty1/copia-type" evidence="2">
    <location>
        <begin position="152"/>
        <end position="265"/>
    </location>
</feature>
<dbReference type="Proteomes" id="UP000321947">
    <property type="component" value="Unassembled WGS sequence"/>
</dbReference>
<dbReference type="CDD" id="cd09272">
    <property type="entry name" value="RNase_HI_RT_Ty1"/>
    <property type="match status" value="1"/>
</dbReference>
<protein>
    <submittedName>
        <fullName evidence="3">Gag-pol polyprotein</fullName>
    </submittedName>
</protein>
<dbReference type="AlphaFoldDB" id="A0A5D3DZV4"/>
<accession>A0A5D3DZV4</accession>
<gene>
    <name evidence="3" type="ORF">E5676_scaffold120G00880</name>
</gene>
<feature type="region of interest" description="Disordered" evidence="1">
    <location>
        <begin position="36"/>
        <end position="55"/>
    </location>
</feature>